<dbReference type="SUPFAM" id="SSF52821">
    <property type="entry name" value="Rhodanese/Cell cycle control phosphatase"/>
    <property type="match status" value="1"/>
</dbReference>
<keyword evidence="3" id="KW-1185">Reference proteome</keyword>
<reference evidence="3" key="1">
    <citation type="journal article" date="2019" name="Int. J. Syst. Evol. Microbiol.">
        <title>The Global Catalogue of Microorganisms (GCM) 10K type strain sequencing project: providing services to taxonomists for standard genome sequencing and annotation.</title>
        <authorList>
            <consortium name="The Broad Institute Genomics Platform"/>
            <consortium name="The Broad Institute Genome Sequencing Center for Infectious Disease"/>
            <person name="Wu L."/>
            <person name="Ma J."/>
        </authorList>
    </citation>
    <scope>NUCLEOTIDE SEQUENCE [LARGE SCALE GENOMIC DNA]</scope>
    <source>
        <strain evidence="3">CCUG 63418</strain>
    </source>
</reference>
<proteinExistence type="predicted"/>
<dbReference type="InterPro" id="IPR036873">
    <property type="entry name" value="Rhodanese-like_dom_sf"/>
</dbReference>
<dbReference type="SMART" id="SM00450">
    <property type="entry name" value="RHOD"/>
    <property type="match status" value="1"/>
</dbReference>
<dbReference type="InterPro" id="IPR001763">
    <property type="entry name" value="Rhodanese-like_dom"/>
</dbReference>
<dbReference type="Gene3D" id="3.40.250.10">
    <property type="entry name" value="Rhodanese-like domain"/>
    <property type="match status" value="1"/>
</dbReference>
<feature type="domain" description="Rhodanese" evidence="1">
    <location>
        <begin position="14"/>
        <end position="103"/>
    </location>
</feature>
<accession>A0ABW2YV55</accession>
<name>A0ABW2YV55_9SPHI</name>
<protein>
    <submittedName>
        <fullName evidence="2">Rhodanese-like domain-containing protein</fullName>
    </submittedName>
</protein>
<dbReference type="RefSeq" id="WP_377099458.1">
    <property type="nucleotide sequence ID" value="NZ_JBHTHU010000005.1"/>
</dbReference>
<evidence type="ECO:0000259" key="1">
    <source>
        <dbReference type="PROSITE" id="PS50206"/>
    </source>
</evidence>
<dbReference type="PROSITE" id="PS50206">
    <property type="entry name" value="RHODANESE_3"/>
    <property type="match status" value="1"/>
</dbReference>
<evidence type="ECO:0000313" key="3">
    <source>
        <dbReference type="Proteomes" id="UP001596958"/>
    </source>
</evidence>
<dbReference type="CDD" id="cd00158">
    <property type="entry name" value="RHOD"/>
    <property type="match status" value="1"/>
</dbReference>
<dbReference type="Pfam" id="PF00581">
    <property type="entry name" value="Rhodanese"/>
    <property type="match status" value="1"/>
</dbReference>
<dbReference type="PANTHER" id="PTHR43031">
    <property type="entry name" value="FAD-DEPENDENT OXIDOREDUCTASE"/>
    <property type="match status" value="1"/>
</dbReference>
<dbReference type="EMBL" id="JBHTHU010000005">
    <property type="protein sequence ID" value="MFD0750311.1"/>
    <property type="molecule type" value="Genomic_DNA"/>
</dbReference>
<evidence type="ECO:0000313" key="2">
    <source>
        <dbReference type="EMBL" id="MFD0750311.1"/>
    </source>
</evidence>
<dbReference type="Proteomes" id="UP001596958">
    <property type="component" value="Unassembled WGS sequence"/>
</dbReference>
<comment type="caution">
    <text evidence="2">The sequence shown here is derived from an EMBL/GenBank/DDBJ whole genome shotgun (WGS) entry which is preliminary data.</text>
</comment>
<dbReference type="InterPro" id="IPR050229">
    <property type="entry name" value="GlpE_sulfurtransferase"/>
</dbReference>
<organism evidence="2 3">
    <name type="scientific">Mucilaginibacter calamicampi</name>
    <dbReference type="NCBI Taxonomy" id="1302352"/>
    <lineage>
        <taxon>Bacteria</taxon>
        <taxon>Pseudomonadati</taxon>
        <taxon>Bacteroidota</taxon>
        <taxon>Sphingobacteriia</taxon>
        <taxon>Sphingobacteriales</taxon>
        <taxon>Sphingobacteriaceae</taxon>
        <taxon>Mucilaginibacter</taxon>
    </lineage>
</organism>
<sequence length="103" mass="11225">MEINAKHFKQRLLAPEGINILDVREAIEFHTYNIGGTNVPLSILFSSIEAVGYNKTDEIIVICKAGIRSKTAQAILLQNGYNNVKNLTGGLLALQRLPSGTTT</sequence>
<gene>
    <name evidence="2" type="ORF">ACFQZS_09180</name>
</gene>
<dbReference type="PANTHER" id="PTHR43031:SF16">
    <property type="entry name" value="OXIDOREDUCTASE"/>
    <property type="match status" value="1"/>
</dbReference>